<dbReference type="PANTHER" id="PTHR30363:SF56">
    <property type="entry name" value="TRANSCRIPTIONAL REGULATOR, DEOR FAMILY"/>
    <property type="match status" value="1"/>
</dbReference>
<reference evidence="5 6" key="1">
    <citation type="submission" date="2017-05" db="EMBL/GenBank/DDBJ databases">
        <title>Vagococcus spp. assemblies.</title>
        <authorList>
            <person name="Gulvik C.A."/>
        </authorList>
    </citation>
    <scope>NUCLEOTIDE SEQUENCE [LARGE SCALE GENOMIC DNA]</scope>
    <source>
        <strain evidence="5 6">NCFB 2497</strain>
    </source>
</reference>
<accession>A0A430A9P4</accession>
<dbReference type="InterPro" id="IPR018356">
    <property type="entry name" value="Tscrpt_reg_HTH_DeoR_CS"/>
</dbReference>
<protein>
    <submittedName>
        <fullName evidence="5">DeoR family transcriptional regulator</fullName>
    </submittedName>
</protein>
<dbReference type="GO" id="GO:0003700">
    <property type="term" value="F:DNA-binding transcription factor activity"/>
    <property type="evidence" value="ECO:0007669"/>
    <property type="project" value="InterPro"/>
</dbReference>
<dbReference type="Pfam" id="PF08220">
    <property type="entry name" value="HTH_DeoR"/>
    <property type="match status" value="1"/>
</dbReference>
<dbReference type="PRINTS" id="PR00037">
    <property type="entry name" value="HTHLACR"/>
</dbReference>
<dbReference type="Gene3D" id="3.40.50.1360">
    <property type="match status" value="1"/>
</dbReference>
<dbReference type="InterPro" id="IPR050313">
    <property type="entry name" value="Carb_Metab_HTH_regulators"/>
</dbReference>
<evidence type="ECO:0000259" key="4">
    <source>
        <dbReference type="PROSITE" id="PS51000"/>
    </source>
</evidence>
<gene>
    <name evidence="5" type="ORF">CBF32_03905</name>
</gene>
<dbReference type="SUPFAM" id="SSF46785">
    <property type="entry name" value="Winged helix' DNA-binding domain"/>
    <property type="match status" value="1"/>
</dbReference>
<dbReference type="GO" id="GO:0003677">
    <property type="term" value="F:DNA binding"/>
    <property type="evidence" value="ECO:0007669"/>
    <property type="project" value="UniProtKB-KW"/>
</dbReference>
<name>A0A430A9P4_9ENTE</name>
<dbReference type="InterPro" id="IPR014036">
    <property type="entry name" value="DeoR-like_C"/>
</dbReference>
<dbReference type="InterPro" id="IPR037171">
    <property type="entry name" value="NagB/RpiA_transferase-like"/>
</dbReference>
<dbReference type="InterPro" id="IPR036388">
    <property type="entry name" value="WH-like_DNA-bd_sf"/>
</dbReference>
<sequence length="252" mass="28256">MKVLTEERQQSILDLLKEKEIVKTRDLMIKFDVSESTIRRDLQEMEEAGWLRRVHGGAKRIIKLESEPSMVEKSSKNLHEKKMVAKYAASLVLPGEFIYLDAGTTTLEMLPFLKEKKVHVITNSVQHASISIDLGLTTTMLGGSIRLTTKAAVSNQTIEQIKTCYFDKAFMGTNGIHENYGYTTADAEEAATKKAAMSQAQHVFILADDSKFNKVNFAKMGNLDEAIIITNQINKEVSQELRSQTVIKEVGK</sequence>
<evidence type="ECO:0000256" key="2">
    <source>
        <dbReference type="ARBA" id="ARBA00023125"/>
    </source>
</evidence>
<dbReference type="Gene3D" id="1.10.10.10">
    <property type="entry name" value="Winged helix-like DNA-binding domain superfamily/Winged helix DNA-binding domain"/>
    <property type="match status" value="1"/>
</dbReference>
<evidence type="ECO:0000256" key="1">
    <source>
        <dbReference type="ARBA" id="ARBA00023015"/>
    </source>
</evidence>
<comment type="caution">
    <text evidence="5">The sequence shown here is derived from an EMBL/GenBank/DDBJ whole genome shotgun (WGS) entry which is preliminary data.</text>
</comment>
<keyword evidence="3" id="KW-0804">Transcription</keyword>
<dbReference type="Proteomes" id="UP000288197">
    <property type="component" value="Unassembled WGS sequence"/>
</dbReference>
<feature type="domain" description="HTH deoR-type" evidence="4">
    <location>
        <begin position="5"/>
        <end position="60"/>
    </location>
</feature>
<evidence type="ECO:0000256" key="3">
    <source>
        <dbReference type="ARBA" id="ARBA00023163"/>
    </source>
</evidence>
<dbReference type="PANTHER" id="PTHR30363">
    <property type="entry name" value="HTH-TYPE TRANSCRIPTIONAL REGULATOR SRLR-RELATED"/>
    <property type="match status" value="1"/>
</dbReference>
<keyword evidence="1" id="KW-0805">Transcription regulation</keyword>
<dbReference type="InterPro" id="IPR001034">
    <property type="entry name" value="DeoR_HTH"/>
</dbReference>
<dbReference type="SMART" id="SM01134">
    <property type="entry name" value="DeoRC"/>
    <property type="match status" value="1"/>
</dbReference>
<dbReference type="Pfam" id="PF00455">
    <property type="entry name" value="DeoRC"/>
    <property type="match status" value="1"/>
</dbReference>
<dbReference type="SMART" id="SM00420">
    <property type="entry name" value="HTH_DEOR"/>
    <property type="match status" value="1"/>
</dbReference>
<proteinExistence type="predicted"/>
<keyword evidence="6" id="KW-1185">Reference proteome</keyword>
<dbReference type="EMBL" id="NGJX01000003">
    <property type="protein sequence ID" value="RSU03823.1"/>
    <property type="molecule type" value="Genomic_DNA"/>
</dbReference>
<dbReference type="InterPro" id="IPR036390">
    <property type="entry name" value="WH_DNA-bd_sf"/>
</dbReference>
<dbReference type="PROSITE" id="PS51000">
    <property type="entry name" value="HTH_DEOR_2"/>
    <property type="match status" value="1"/>
</dbReference>
<dbReference type="SUPFAM" id="SSF100950">
    <property type="entry name" value="NagB/RpiA/CoA transferase-like"/>
    <property type="match status" value="1"/>
</dbReference>
<dbReference type="PROSITE" id="PS00894">
    <property type="entry name" value="HTH_DEOR_1"/>
    <property type="match status" value="1"/>
</dbReference>
<organism evidence="5 6">
    <name type="scientific">Vagococcus fluvialis</name>
    <dbReference type="NCBI Taxonomy" id="2738"/>
    <lineage>
        <taxon>Bacteria</taxon>
        <taxon>Bacillati</taxon>
        <taxon>Bacillota</taxon>
        <taxon>Bacilli</taxon>
        <taxon>Lactobacillales</taxon>
        <taxon>Enterococcaceae</taxon>
        <taxon>Vagococcus</taxon>
    </lineage>
</organism>
<keyword evidence="2" id="KW-0238">DNA-binding</keyword>
<evidence type="ECO:0000313" key="5">
    <source>
        <dbReference type="EMBL" id="RSU03823.1"/>
    </source>
</evidence>
<dbReference type="AlphaFoldDB" id="A0A430A9P4"/>
<evidence type="ECO:0000313" key="6">
    <source>
        <dbReference type="Proteomes" id="UP000288197"/>
    </source>
</evidence>